<proteinExistence type="predicted"/>
<organism evidence="2 3">
    <name type="scientific">Melittangium boletus DSM 14713</name>
    <dbReference type="NCBI Taxonomy" id="1294270"/>
    <lineage>
        <taxon>Bacteria</taxon>
        <taxon>Pseudomonadati</taxon>
        <taxon>Myxococcota</taxon>
        <taxon>Myxococcia</taxon>
        <taxon>Myxococcales</taxon>
        <taxon>Cystobacterineae</taxon>
        <taxon>Archangiaceae</taxon>
        <taxon>Melittangium</taxon>
    </lineage>
</organism>
<dbReference type="Proteomes" id="UP000217289">
    <property type="component" value="Chromosome"/>
</dbReference>
<dbReference type="EMBL" id="CP022163">
    <property type="protein sequence ID" value="ATB29631.1"/>
    <property type="molecule type" value="Genomic_DNA"/>
</dbReference>
<dbReference type="KEGG" id="mbd:MEBOL_003086"/>
<evidence type="ECO:0000313" key="3">
    <source>
        <dbReference type="Proteomes" id="UP000217289"/>
    </source>
</evidence>
<name>A0A250IER1_9BACT</name>
<dbReference type="OrthoDB" id="5382416at2"/>
<gene>
    <name evidence="2" type="ORF">MEBOL_003086</name>
</gene>
<keyword evidence="3" id="KW-1185">Reference proteome</keyword>
<dbReference type="AlphaFoldDB" id="A0A250IER1"/>
<accession>A0A250IER1</accession>
<dbReference type="RefSeq" id="WP_095978173.1">
    <property type="nucleotide sequence ID" value="NZ_CP022163.1"/>
</dbReference>
<reference evidence="2 3" key="1">
    <citation type="submission" date="2017-06" db="EMBL/GenBank/DDBJ databases">
        <authorList>
            <person name="Kim H.J."/>
            <person name="Triplett B.A."/>
        </authorList>
    </citation>
    <scope>NUCLEOTIDE SEQUENCE [LARGE SCALE GENOMIC DNA]</scope>
    <source>
        <strain evidence="2 3">DSM 14713</strain>
    </source>
</reference>
<sequence>MSQQKPRKPLSAEQIRAKVLEDPDSKRIAKAVGLDLAAYADKVVDYAMNPDKEPQLQVASDEALRAAGYDPPSAEDVGKFFLAGANGELGLETVRLDRSGFDASPNGAGKPSLSGTEGQKQATVDSAKSQELMDQVRKGGGRIN</sequence>
<evidence type="ECO:0000313" key="2">
    <source>
        <dbReference type="EMBL" id="ATB29631.1"/>
    </source>
</evidence>
<evidence type="ECO:0000256" key="1">
    <source>
        <dbReference type="SAM" id="MobiDB-lite"/>
    </source>
</evidence>
<feature type="compositionally biased region" description="Polar residues" evidence="1">
    <location>
        <begin position="113"/>
        <end position="129"/>
    </location>
</feature>
<feature type="region of interest" description="Disordered" evidence="1">
    <location>
        <begin position="98"/>
        <end position="144"/>
    </location>
</feature>
<protein>
    <submittedName>
        <fullName evidence="2">Uncharacterized protein</fullName>
    </submittedName>
</protein>